<dbReference type="InterPro" id="IPR036286">
    <property type="entry name" value="LexA/Signal_pep-like_sf"/>
</dbReference>
<dbReference type="EMBL" id="ML977345">
    <property type="protein sequence ID" value="KAF2108817.1"/>
    <property type="molecule type" value="Genomic_DNA"/>
</dbReference>
<evidence type="ECO:0000256" key="6">
    <source>
        <dbReference type="ARBA" id="ARBA00022792"/>
    </source>
</evidence>
<dbReference type="InterPro" id="IPR000223">
    <property type="entry name" value="Pept_S26A_signal_pept_1"/>
</dbReference>
<evidence type="ECO:0000256" key="7">
    <source>
        <dbReference type="ARBA" id="ARBA00022801"/>
    </source>
</evidence>
<dbReference type="InterPro" id="IPR019758">
    <property type="entry name" value="Pept_S26A_signal_pept_1_CS"/>
</dbReference>
<keyword evidence="4" id="KW-0645">Protease</keyword>
<dbReference type="InterPro" id="IPR019533">
    <property type="entry name" value="Peptidase_S26"/>
</dbReference>
<evidence type="ECO:0000313" key="13">
    <source>
        <dbReference type="EMBL" id="KAF2108817.1"/>
    </source>
</evidence>
<dbReference type="PANTHER" id="PTHR46041">
    <property type="entry name" value="MITOCHONDRIAL INNER MEMBRANE PROTEASE SUBUNIT 2"/>
    <property type="match status" value="1"/>
</dbReference>
<dbReference type="AlphaFoldDB" id="A0A6A5YQW7"/>
<feature type="active site" evidence="11">
    <location>
        <position position="66"/>
    </location>
</feature>
<dbReference type="GO" id="GO:0006627">
    <property type="term" value="P:protein processing involved in protein targeting to mitochondrion"/>
    <property type="evidence" value="ECO:0007669"/>
    <property type="project" value="InterPro"/>
</dbReference>
<dbReference type="SUPFAM" id="SSF51306">
    <property type="entry name" value="LexA/Signal peptidase"/>
    <property type="match status" value="1"/>
</dbReference>
<dbReference type="InterPro" id="IPR037730">
    <property type="entry name" value="IMP2"/>
</dbReference>
<gene>
    <name evidence="13" type="ORF">BDV96DRAFT_475099</name>
</gene>
<evidence type="ECO:0000256" key="2">
    <source>
        <dbReference type="ARBA" id="ARBA00007066"/>
    </source>
</evidence>
<sequence>IFVRDNFISLDTVRGSSMAPSLSPHAHERGELDRVFIKRGISTKSVERGDVITFWKPHKADEISIKRVVGLEGDTVFPHRGFAVDGEGAVVVPAGHVWVEGDNSRRSYDSCDFGPVSKALIDGKATKV</sequence>
<dbReference type="Proteomes" id="UP000799770">
    <property type="component" value="Unassembled WGS sequence"/>
</dbReference>
<reference evidence="13" key="1">
    <citation type="journal article" date="2020" name="Stud. Mycol.">
        <title>101 Dothideomycetes genomes: a test case for predicting lifestyles and emergence of pathogens.</title>
        <authorList>
            <person name="Haridas S."/>
            <person name="Albert R."/>
            <person name="Binder M."/>
            <person name="Bloem J."/>
            <person name="Labutti K."/>
            <person name="Salamov A."/>
            <person name="Andreopoulos B."/>
            <person name="Baker S."/>
            <person name="Barry K."/>
            <person name="Bills G."/>
            <person name="Bluhm B."/>
            <person name="Cannon C."/>
            <person name="Castanera R."/>
            <person name="Culley D."/>
            <person name="Daum C."/>
            <person name="Ezra D."/>
            <person name="Gonzalez J."/>
            <person name="Henrissat B."/>
            <person name="Kuo A."/>
            <person name="Liang C."/>
            <person name="Lipzen A."/>
            <person name="Lutzoni F."/>
            <person name="Magnuson J."/>
            <person name="Mondo S."/>
            <person name="Nolan M."/>
            <person name="Ohm R."/>
            <person name="Pangilinan J."/>
            <person name="Park H.-J."/>
            <person name="Ramirez L."/>
            <person name="Alfaro M."/>
            <person name="Sun H."/>
            <person name="Tritt A."/>
            <person name="Yoshinaga Y."/>
            <person name="Zwiers L.-H."/>
            <person name="Turgeon B."/>
            <person name="Goodwin S."/>
            <person name="Spatafora J."/>
            <person name="Crous P."/>
            <person name="Grigoriev I."/>
        </authorList>
    </citation>
    <scope>NUCLEOTIDE SEQUENCE</scope>
    <source>
        <strain evidence="13">CBS 627.86</strain>
    </source>
</reference>
<evidence type="ECO:0000256" key="10">
    <source>
        <dbReference type="ARBA" id="ARBA00023136"/>
    </source>
</evidence>
<dbReference type="GO" id="GO:0004252">
    <property type="term" value="F:serine-type endopeptidase activity"/>
    <property type="evidence" value="ECO:0007669"/>
    <property type="project" value="InterPro"/>
</dbReference>
<feature type="domain" description="Peptidase S26" evidence="12">
    <location>
        <begin position="89"/>
        <end position="126"/>
    </location>
</feature>
<keyword evidence="14" id="KW-1185">Reference proteome</keyword>
<feature type="non-terminal residue" evidence="13">
    <location>
        <position position="1"/>
    </location>
</feature>
<protein>
    <recommendedName>
        <fullName evidence="3">Mitochondrial inner membrane protease subunit 2</fullName>
    </recommendedName>
</protein>
<organism evidence="13 14">
    <name type="scientific">Lophiotrema nucula</name>
    <dbReference type="NCBI Taxonomy" id="690887"/>
    <lineage>
        <taxon>Eukaryota</taxon>
        <taxon>Fungi</taxon>
        <taxon>Dikarya</taxon>
        <taxon>Ascomycota</taxon>
        <taxon>Pezizomycotina</taxon>
        <taxon>Dothideomycetes</taxon>
        <taxon>Pleosporomycetidae</taxon>
        <taxon>Pleosporales</taxon>
        <taxon>Lophiotremataceae</taxon>
        <taxon>Lophiotrema</taxon>
    </lineage>
</organism>
<dbReference type="Pfam" id="PF10502">
    <property type="entry name" value="Peptidase_S26"/>
    <property type="match status" value="2"/>
</dbReference>
<accession>A0A6A5YQW7</accession>
<keyword evidence="7" id="KW-0378">Hydrolase</keyword>
<evidence type="ECO:0000256" key="11">
    <source>
        <dbReference type="PIRSR" id="PIRSR600223-1"/>
    </source>
</evidence>
<keyword evidence="5" id="KW-0812">Transmembrane</keyword>
<keyword evidence="6" id="KW-0999">Mitochondrion inner membrane</keyword>
<evidence type="ECO:0000256" key="1">
    <source>
        <dbReference type="ARBA" id="ARBA00004434"/>
    </source>
</evidence>
<feature type="non-terminal residue" evidence="13">
    <location>
        <position position="128"/>
    </location>
</feature>
<evidence type="ECO:0000256" key="4">
    <source>
        <dbReference type="ARBA" id="ARBA00022670"/>
    </source>
</evidence>
<evidence type="ECO:0000313" key="14">
    <source>
        <dbReference type="Proteomes" id="UP000799770"/>
    </source>
</evidence>
<comment type="subcellular location">
    <subcellularLocation>
        <location evidence="1">Mitochondrion inner membrane</location>
        <topology evidence="1">Single-pass membrane protein</topology>
    </subcellularLocation>
</comment>
<evidence type="ECO:0000256" key="8">
    <source>
        <dbReference type="ARBA" id="ARBA00022989"/>
    </source>
</evidence>
<dbReference type="CDD" id="cd06530">
    <property type="entry name" value="S26_SPase_I"/>
    <property type="match status" value="1"/>
</dbReference>
<dbReference type="OrthoDB" id="9996127at2759"/>
<feature type="active site" evidence="11">
    <location>
        <position position="17"/>
    </location>
</feature>
<name>A0A6A5YQW7_9PLEO</name>
<evidence type="ECO:0000256" key="3">
    <source>
        <dbReference type="ARBA" id="ARBA00013650"/>
    </source>
</evidence>
<dbReference type="GO" id="GO:0042720">
    <property type="term" value="C:mitochondrial inner membrane peptidase complex"/>
    <property type="evidence" value="ECO:0007669"/>
    <property type="project" value="InterPro"/>
</dbReference>
<dbReference type="PANTHER" id="PTHR46041:SF2">
    <property type="entry name" value="MITOCHONDRIAL INNER MEMBRANE PROTEASE SUBUNIT 2"/>
    <property type="match status" value="1"/>
</dbReference>
<proteinExistence type="inferred from homology"/>
<evidence type="ECO:0000256" key="5">
    <source>
        <dbReference type="ARBA" id="ARBA00022692"/>
    </source>
</evidence>
<evidence type="ECO:0000256" key="9">
    <source>
        <dbReference type="ARBA" id="ARBA00023128"/>
    </source>
</evidence>
<dbReference type="GO" id="GO:0006465">
    <property type="term" value="P:signal peptide processing"/>
    <property type="evidence" value="ECO:0007669"/>
    <property type="project" value="InterPro"/>
</dbReference>
<dbReference type="PRINTS" id="PR00727">
    <property type="entry name" value="LEADERPTASE"/>
</dbReference>
<comment type="similarity">
    <text evidence="2">Belongs to the peptidase S26 family. IMP2 subfamily.</text>
</comment>
<keyword evidence="9" id="KW-0496">Mitochondrion</keyword>
<keyword evidence="10" id="KW-0472">Membrane</keyword>
<dbReference type="PROSITE" id="PS00761">
    <property type="entry name" value="SPASE_I_3"/>
    <property type="match status" value="1"/>
</dbReference>
<evidence type="ECO:0000259" key="12">
    <source>
        <dbReference type="Pfam" id="PF10502"/>
    </source>
</evidence>
<dbReference type="Gene3D" id="2.10.109.10">
    <property type="entry name" value="Umud Fragment, subunit A"/>
    <property type="match status" value="1"/>
</dbReference>
<keyword evidence="8" id="KW-1133">Transmembrane helix</keyword>
<feature type="domain" description="Peptidase S26" evidence="12">
    <location>
        <begin position="2"/>
        <end position="76"/>
    </location>
</feature>